<feature type="transmembrane region" description="Helical" evidence="2">
    <location>
        <begin position="34"/>
        <end position="54"/>
    </location>
</feature>
<dbReference type="OrthoDB" id="3257061at2759"/>
<dbReference type="Gene3D" id="3.90.70.120">
    <property type="match status" value="1"/>
</dbReference>
<reference evidence="4" key="1">
    <citation type="submission" date="2020-04" db="EMBL/GenBank/DDBJ databases">
        <authorList>
            <person name="Alioto T."/>
            <person name="Alioto T."/>
            <person name="Gomez Garrido J."/>
        </authorList>
    </citation>
    <scope>NUCLEOTIDE SEQUENCE</scope>
    <source>
        <strain evidence="4">A484AB</strain>
    </source>
</reference>
<feature type="region of interest" description="Disordered" evidence="1">
    <location>
        <begin position="283"/>
        <end position="341"/>
    </location>
</feature>
<feature type="chain" id="PRO_5043344125" evidence="3">
    <location>
        <begin position="19"/>
        <end position="588"/>
    </location>
</feature>
<dbReference type="InterPro" id="IPR046700">
    <property type="entry name" value="DUF6570"/>
</dbReference>
<evidence type="ECO:0000313" key="5">
    <source>
        <dbReference type="Proteomes" id="UP001152795"/>
    </source>
</evidence>
<evidence type="ECO:0000313" key="4">
    <source>
        <dbReference type="EMBL" id="CAB3983680.1"/>
    </source>
</evidence>
<keyword evidence="4" id="KW-0347">Helicase</keyword>
<dbReference type="EMBL" id="CACRXK020000642">
    <property type="protein sequence ID" value="CAB3983680.1"/>
    <property type="molecule type" value="Genomic_DNA"/>
</dbReference>
<keyword evidence="2" id="KW-1133">Transmembrane helix</keyword>
<dbReference type="AlphaFoldDB" id="A0A7D9HKC0"/>
<keyword evidence="5" id="KW-1185">Reference proteome</keyword>
<accession>A0A7D9HKC0</accession>
<dbReference type="GO" id="GO:0004386">
    <property type="term" value="F:helicase activity"/>
    <property type="evidence" value="ECO:0007669"/>
    <property type="project" value="UniProtKB-KW"/>
</dbReference>
<feature type="compositionally biased region" description="Basic and acidic residues" evidence="1">
    <location>
        <begin position="302"/>
        <end position="316"/>
    </location>
</feature>
<feature type="compositionally biased region" description="Basic and acidic residues" evidence="1">
    <location>
        <begin position="329"/>
        <end position="341"/>
    </location>
</feature>
<comment type="caution">
    <text evidence="4">The sequence shown here is derived from an EMBL/GenBank/DDBJ whole genome shotgun (WGS) entry which is preliminary data.</text>
</comment>
<evidence type="ECO:0000256" key="2">
    <source>
        <dbReference type="SAM" id="Phobius"/>
    </source>
</evidence>
<dbReference type="Proteomes" id="UP001152795">
    <property type="component" value="Unassembled WGS sequence"/>
</dbReference>
<gene>
    <name evidence="4" type="ORF">PACLA_8A014758</name>
</gene>
<evidence type="ECO:0000256" key="1">
    <source>
        <dbReference type="SAM" id="MobiDB-lite"/>
    </source>
</evidence>
<keyword evidence="2" id="KW-0472">Membrane</keyword>
<feature type="signal peptide" evidence="3">
    <location>
        <begin position="1"/>
        <end position="18"/>
    </location>
</feature>
<feature type="compositionally biased region" description="Polar residues" evidence="1">
    <location>
        <begin position="283"/>
        <end position="301"/>
    </location>
</feature>
<keyword evidence="2" id="KW-0812">Transmembrane</keyword>
<keyword evidence="4" id="KW-0067">ATP-binding</keyword>
<dbReference type="PANTHER" id="PTHR40552:SF6">
    <property type="entry name" value="FI09606P-RELATED"/>
    <property type="match status" value="1"/>
</dbReference>
<dbReference type="PANTHER" id="PTHR40552">
    <property type="entry name" value="AT05186P-RELATED"/>
    <property type="match status" value="1"/>
</dbReference>
<dbReference type="SUPFAM" id="SSF54001">
    <property type="entry name" value="Cysteine proteinases"/>
    <property type="match status" value="1"/>
</dbReference>
<dbReference type="Pfam" id="PF04843">
    <property type="entry name" value="Herpes_teg_N"/>
    <property type="match status" value="1"/>
</dbReference>
<proteinExistence type="predicted"/>
<protein>
    <submittedName>
        <fullName evidence="4">ATP-dependent DNA helicase PIF1</fullName>
    </submittedName>
</protein>
<keyword evidence="3" id="KW-0732">Signal</keyword>
<evidence type="ECO:0000256" key="3">
    <source>
        <dbReference type="SAM" id="SignalP"/>
    </source>
</evidence>
<dbReference type="Pfam" id="PF20209">
    <property type="entry name" value="DUF6570"/>
    <property type="match status" value="1"/>
</dbReference>
<keyword evidence="4" id="KW-0547">Nucleotide-binding</keyword>
<dbReference type="InterPro" id="IPR006928">
    <property type="entry name" value="Herpes_teg_USP"/>
</dbReference>
<keyword evidence="4" id="KW-0378">Hydrolase</keyword>
<dbReference type="InterPro" id="IPR038765">
    <property type="entry name" value="Papain-like_cys_pep_sf"/>
</dbReference>
<organism evidence="4 5">
    <name type="scientific">Paramuricea clavata</name>
    <name type="common">Red gorgonian</name>
    <name type="synonym">Violescent sea-whip</name>
    <dbReference type="NCBI Taxonomy" id="317549"/>
    <lineage>
        <taxon>Eukaryota</taxon>
        <taxon>Metazoa</taxon>
        <taxon>Cnidaria</taxon>
        <taxon>Anthozoa</taxon>
        <taxon>Octocorallia</taxon>
        <taxon>Malacalcyonacea</taxon>
        <taxon>Plexauridae</taxon>
        <taxon>Paramuricea</taxon>
    </lineage>
</organism>
<name>A0A7D9HKC0_PARCT</name>
<sequence>MKIILIIVLIQIFHLSVSNLTTKTFTETYKCSSYFPVFIFTQLSCFIVYVPLLLRIANDVEENPGPTVYDVVDPAKTICADFSQGDARKFRQNAGKQCVAMSLTAIVHNHINNVVTWDSSFLNEILCAGNNFYTCISNPVNKSFLLLSDVPEMVSVSDKIYDLKFSDPYAGDLFTTTIDLPYYSLEEAFNNLFSDMQLNYQYCLLTIGCNTVSIFKASEGNFKIFDPHSRDLYGIPHPFGKCVLVSVEGVSNLVIYFQNTVPPGVTPFEVKGVTIQLINSEMTQQGSPTSHLDESINSNECVKQKRSVESENEKTTRLQNARKYKKAKQTGETESEKQTRLERSRLYQKKKRAGETEIEKQTRLENARKYRKRKQLQETAVQKQDASVIKENRGNLTQVEEMLIARALSIMRVYIKPGGQRGYSGHCINLPQNVTELATSLPRYPKDLAVIIVKVKGRDNTFKDVSVRREKVHDALLWLVHNNPHYAELDINEIALNLLPENDIPADLMTVETESEVVLDDGVIPDLGPITDNNSEDTVYNHSTEMSSFLPVGEQQEQEVEAVRNQLCANDPMIWPTTENEPLNTKVS</sequence>